<evidence type="ECO:0000256" key="1">
    <source>
        <dbReference type="SAM" id="Phobius"/>
    </source>
</evidence>
<proteinExistence type="predicted"/>
<keyword evidence="1" id="KW-0472">Membrane</keyword>
<evidence type="ECO:0000313" key="2">
    <source>
        <dbReference type="EMBL" id="SMH71714.1"/>
    </source>
</evidence>
<keyword evidence="1" id="KW-0812">Transmembrane</keyword>
<protein>
    <submittedName>
        <fullName evidence="2">Uncharacterized protein</fullName>
    </submittedName>
</protein>
<dbReference type="EMBL" id="LT841358">
    <property type="protein sequence ID" value="SMH71714.1"/>
    <property type="molecule type" value="Genomic_DNA"/>
</dbReference>
<accession>A0A2H1FG41</accession>
<keyword evidence="3" id="KW-1185">Reference proteome</keyword>
<reference evidence="3" key="1">
    <citation type="submission" date="2017-03" db="EMBL/GenBank/DDBJ databases">
        <authorList>
            <person name="Herbold C."/>
        </authorList>
    </citation>
    <scope>NUCLEOTIDE SEQUENCE [LARGE SCALE GENOMIC DNA]</scope>
</reference>
<evidence type="ECO:0000313" key="3">
    <source>
        <dbReference type="Proteomes" id="UP000230607"/>
    </source>
</evidence>
<dbReference type="RefSeq" id="WP_157927633.1">
    <property type="nucleotide sequence ID" value="NZ_LT841358.1"/>
</dbReference>
<feature type="transmembrane region" description="Helical" evidence="1">
    <location>
        <begin position="66"/>
        <end position="88"/>
    </location>
</feature>
<sequence>MKTLHLAIIVMTTAPLFSTVLPIEAQCYGCGQNSSVLKQGLLEKQLGLTGPPRNSLIPHDNENNSWLTVIGIGSIVGGITVAISVYVIRVRK</sequence>
<gene>
    <name evidence="2" type="ORF">NCS_11526</name>
</gene>
<organism evidence="2 3">
    <name type="scientific">Candidatus Nitrosotalea okcheonensis</name>
    <dbReference type="NCBI Taxonomy" id="1903276"/>
    <lineage>
        <taxon>Archaea</taxon>
        <taxon>Nitrososphaerota</taxon>
        <taxon>Nitrososphaeria</taxon>
        <taxon>Nitrosotaleales</taxon>
        <taxon>Nitrosotaleaceae</taxon>
        <taxon>Nitrosotalea</taxon>
    </lineage>
</organism>
<keyword evidence="1" id="KW-1133">Transmembrane helix</keyword>
<dbReference type="Proteomes" id="UP000230607">
    <property type="component" value="Chromosome 1"/>
</dbReference>
<name>A0A2H1FG41_9ARCH</name>
<dbReference type="AlphaFoldDB" id="A0A2H1FG41"/>